<dbReference type="GO" id="GO:0003677">
    <property type="term" value="F:DNA binding"/>
    <property type="evidence" value="ECO:0007669"/>
    <property type="project" value="InterPro"/>
</dbReference>
<dbReference type="SUPFAM" id="SSF57783">
    <property type="entry name" value="Zinc beta-ribbon"/>
    <property type="match status" value="1"/>
</dbReference>
<proteinExistence type="predicted"/>
<keyword evidence="3" id="KW-0862">Zinc</keyword>
<dbReference type="InterPro" id="IPR050219">
    <property type="entry name" value="DnaG_primase"/>
</dbReference>
<reference evidence="6 7" key="1">
    <citation type="submission" date="2015-03" db="EMBL/GenBank/DDBJ databases">
        <title>Draft genome sequence of Elstera litoralis.</title>
        <authorList>
            <person name="Rahalkar M.C."/>
            <person name="Dhakephalkar P.K."/>
            <person name="Pore S.D."/>
            <person name="Arora P."/>
            <person name="Kapse N.G."/>
            <person name="Pandit P.S."/>
        </authorList>
    </citation>
    <scope>NUCLEOTIDE SEQUENCE [LARGE SCALE GENOMIC DNA]</scope>
    <source>
        <strain evidence="6 7">Dia-1</strain>
    </source>
</reference>
<evidence type="ECO:0000256" key="2">
    <source>
        <dbReference type="ARBA" id="ARBA00022771"/>
    </source>
</evidence>
<evidence type="ECO:0000256" key="3">
    <source>
        <dbReference type="ARBA" id="ARBA00022833"/>
    </source>
</evidence>
<name>A0A0F3IYT5_9PROT</name>
<dbReference type="PANTHER" id="PTHR30313:SF2">
    <property type="entry name" value="DNA PRIMASE"/>
    <property type="match status" value="1"/>
</dbReference>
<evidence type="ECO:0000256" key="1">
    <source>
        <dbReference type="ARBA" id="ARBA00022723"/>
    </source>
</evidence>
<evidence type="ECO:0000256" key="4">
    <source>
        <dbReference type="SAM" id="MobiDB-lite"/>
    </source>
</evidence>
<protein>
    <recommendedName>
        <fullName evidence="5">Zinc finger CHC2-type domain-containing protein</fullName>
    </recommendedName>
</protein>
<dbReference type="InterPro" id="IPR036977">
    <property type="entry name" value="DNA_primase_Znf_CHC2"/>
</dbReference>
<dbReference type="EMBL" id="LAJY01000051">
    <property type="protein sequence ID" value="KJV10759.1"/>
    <property type="molecule type" value="Genomic_DNA"/>
</dbReference>
<feature type="region of interest" description="Disordered" evidence="4">
    <location>
        <begin position="308"/>
        <end position="334"/>
    </location>
</feature>
<keyword evidence="7" id="KW-1185">Reference proteome</keyword>
<dbReference type="GO" id="GO:0003899">
    <property type="term" value="F:DNA-directed RNA polymerase activity"/>
    <property type="evidence" value="ECO:0007669"/>
    <property type="project" value="InterPro"/>
</dbReference>
<dbReference type="SMART" id="SM00400">
    <property type="entry name" value="ZnF_CHCC"/>
    <property type="match status" value="1"/>
</dbReference>
<dbReference type="OrthoDB" id="9811157at2"/>
<organism evidence="6 7">
    <name type="scientific">Elstera litoralis</name>
    <dbReference type="NCBI Taxonomy" id="552518"/>
    <lineage>
        <taxon>Bacteria</taxon>
        <taxon>Pseudomonadati</taxon>
        <taxon>Pseudomonadota</taxon>
        <taxon>Alphaproteobacteria</taxon>
        <taxon>Rhodospirillales</taxon>
        <taxon>Rhodospirillaceae</taxon>
        <taxon>Elstera</taxon>
    </lineage>
</organism>
<dbReference type="GO" id="GO:0005737">
    <property type="term" value="C:cytoplasm"/>
    <property type="evidence" value="ECO:0007669"/>
    <property type="project" value="TreeGrafter"/>
</dbReference>
<dbReference type="Gene3D" id="3.90.580.10">
    <property type="entry name" value="Zinc finger, CHC2-type domain"/>
    <property type="match status" value="1"/>
</dbReference>
<dbReference type="Proteomes" id="UP000033774">
    <property type="component" value="Unassembled WGS sequence"/>
</dbReference>
<feature type="domain" description="Zinc finger CHC2-type" evidence="5">
    <location>
        <begin position="37"/>
        <end position="91"/>
    </location>
</feature>
<keyword evidence="2" id="KW-0863">Zinc-finger</keyword>
<dbReference type="PANTHER" id="PTHR30313">
    <property type="entry name" value="DNA PRIMASE"/>
    <property type="match status" value="1"/>
</dbReference>
<evidence type="ECO:0000313" key="7">
    <source>
        <dbReference type="Proteomes" id="UP000033774"/>
    </source>
</evidence>
<gene>
    <name evidence="6" type="ORF">VZ95_02910</name>
</gene>
<dbReference type="AlphaFoldDB" id="A0A0F3IYT5"/>
<dbReference type="GO" id="GO:0008270">
    <property type="term" value="F:zinc ion binding"/>
    <property type="evidence" value="ECO:0007669"/>
    <property type="project" value="UniProtKB-KW"/>
</dbReference>
<accession>A0A0F3IYT5</accession>
<dbReference type="InterPro" id="IPR002694">
    <property type="entry name" value="Znf_CHC2"/>
</dbReference>
<sequence>MTDSVKRDTNIEALKDRVPLSALIGRTHQLTRNGREAVAVCPFHQDRKASLTINDDKGFYHCFPCGAHGDHVDWLKEVDGLSFFGARDRLMELAGVQREDVDKLPPAKPRKTPEELAAERAKKIDAGLKRWRWTRPAAGTQVETYLTQGRKLNLGLIGLSNRVRFGVVDYWWTPPKGEDRAAPPPPPVCLGRWPAMVIALQDAPGLPDFSDLSKPHGLVGVHVTWLADDGSDKRFIPHPLTGEAMNPRKMFGVSRGAGMRLYPPAETMALSEGFETGMSARQAGWRDIAPGKLSVWAAGSLDNIAGRSVDEGERHPRRPRAKLRGIVPDPDDTGMLLPPECKRVLLIRDNDNGDPEMAESIYRLVSIRWRSEGREVWHVTPPLGADLNDVAKWEAERDDG</sequence>
<dbReference type="InterPro" id="IPR055570">
    <property type="entry name" value="DUF7146"/>
</dbReference>
<dbReference type="RefSeq" id="WP_045774545.1">
    <property type="nucleotide sequence ID" value="NZ_LAJY01000051.1"/>
</dbReference>
<dbReference type="Pfam" id="PF23639">
    <property type="entry name" value="DUF7146"/>
    <property type="match status" value="1"/>
</dbReference>
<dbReference type="Pfam" id="PF01807">
    <property type="entry name" value="Zn_ribbon_DnaG"/>
    <property type="match status" value="1"/>
</dbReference>
<keyword evidence="1" id="KW-0479">Metal-binding</keyword>
<dbReference type="GO" id="GO:0006269">
    <property type="term" value="P:DNA replication, synthesis of primer"/>
    <property type="evidence" value="ECO:0007669"/>
    <property type="project" value="TreeGrafter"/>
</dbReference>
<evidence type="ECO:0000313" key="6">
    <source>
        <dbReference type="EMBL" id="KJV10759.1"/>
    </source>
</evidence>
<comment type="caution">
    <text evidence="6">The sequence shown here is derived from an EMBL/GenBank/DDBJ whole genome shotgun (WGS) entry which is preliminary data.</text>
</comment>
<evidence type="ECO:0000259" key="5">
    <source>
        <dbReference type="SMART" id="SM00400"/>
    </source>
</evidence>